<organism evidence="2">
    <name type="scientific">marine metagenome</name>
    <dbReference type="NCBI Taxonomy" id="408172"/>
    <lineage>
        <taxon>unclassified sequences</taxon>
        <taxon>metagenomes</taxon>
        <taxon>ecological metagenomes</taxon>
    </lineage>
</organism>
<accession>A0A382HXX5</accession>
<keyword evidence="1" id="KW-0472">Membrane</keyword>
<proteinExistence type="predicted"/>
<keyword evidence="1" id="KW-1133">Transmembrane helix</keyword>
<gene>
    <name evidence="2" type="ORF">METZ01_LOCUS245064</name>
</gene>
<keyword evidence="1" id="KW-0812">Transmembrane</keyword>
<sequence>MNWKSLVFYVLWAGVTLVALFEGGVLSALFVFMALWGVYKIGKLF</sequence>
<reference evidence="2" key="1">
    <citation type="submission" date="2018-05" db="EMBL/GenBank/DDBJ databases">
        <authorList>
            <person name="Lanie J.A."/>
            <person name="Ng W.-L."/>
            <person name="Kazmierczak K.M."/>
            <person name="Andrzejewski T.M."/>
            <person name="Davidsen T.M."/>
            <person name="Wayne K.J."/>
            <person name="Tettelin H."/>
            <person name="Glass J.I."/>
            <person name="Rusch D."/>
            <person name="Podicherti R."/>
            <person name="Tsui H.-C.T."/>
            <person name="Winkler M.E."/>
        </authorList>
    </citation>
    <scope>NUCLEOTIDE SEQUENCE</scope>
</reference>
<evidence type="ECO:0000256" key="1">
    <source>
        <dbReference type="SAM" id="Phobius"/>
    </source>
</evidence>
<dbReference type="EMBL" id="UINC01063997">
    <property type="protein sequence ID" value="SVB92210.1"/>
    <property type="molecule type" value="Genomic_DNA"/>
</dbReference>
<protein>
    <submittedName>
        <fullName evidence="2">Uncharacterized protein</fullName>
    </submittedName>
</protein>
<dbReference type="AlphaFoldDB" id="A0A382HXX5"/>
<name>A0A382HXX5_9ZZZZ</name>
<feature type="transmembrane region" description="Helical" evidence="1">
    <location>
        <begin position="6"/>
        <end position="39"/>
    </location>
</feature>
<evidence type="ECO:0000313" key="2">
    <source>
        <dbReference type="EMBL" id="SVB92210.1"/>
    </source>
</evidence>